<protein>
    <submittedName>
        <fullName evidence="1">Uncharacterized protein</fullName>
    </submittedName>
</protein>
<sequence>MVGQKKLESWEEEWRCCCMTRSETVSIEILPLQIVESGDGDRGKLRDEANHEEWEDEDRGELQRSFYQIKNGGKHKISRFSDISLPIYVLTFGPKPSHAKANLN</sequence>
<dbReference type="Proteomes" id="UP001172457">
    <property type="component" value="Chromosome 4"/>
</dbReference>
<evidence type="ECO:0000313" key="2">
    <source>
        <dbReference type="Proteomes" id="UP001172457"/>
    </source>
</evidence>
<accession>A0AA38WKR0</accession>
<reference evidence="1" key="1">
    <citation type="submission" date="2023-03" db="EMBL/GenBank/DDBJ databases">
        <title>Chromosome-scale reference genome and RAD-based genetic map of yellow starthistle (Centaurea solstitialis) reveal putative structural variation and QTLs associated with invader traits.</title>
        <authorList>
            <person name="Reatini B."/>
            <person name="Cang F.A."/>
            <person name="Jiang Q."/>
            <person name="Mckibben M.T.W."/>
            <person name="Barker M.S."/>
            <person name="Rieseberg L.H."/>
            <person name="Dlugosch K.M."/>
        </authorList>
    </citation>
    <scope>NUCLEOTIDE SEQUENCE</scope>
    <source>
        <strain evidence="1">CAN-66</strain>
        <tissue evidence="1">Leaf</tissue>
    </source>
</reference>
<comment type="caution">
    <text evidence="1">The sequence shown here is derived from an EMBL/GenBank/DDBJ whole genome shotgun (WGS) entry which is preliminary data.</text>
</comment>
<organism evidence="1 2">
    <name type="scientific">Centaurea solstitialis</name>
    <name type="common">yellow star-thistle</name>
    <dbReference type="NCBI Taxonomy" id="347529"/>
    <lineage>
        <taxon>Eukaryota</taxon>
        <taxon>Viridiplantae</taxon>
        <taxon>Streptophyta</taxon>
        <taxon>Embryophyta</taxon>
        <taxon>Tracheophyta</taxon>
        <taxon>Spermatophyta</taxon>
        <taxon>Magnoliopsida</taxon>
        <taxon>eudicotyledons</taxon>
        <taxon>Gunneridae</taxon>
        <taxon>Pentapetalae</taxon>
        <taxon>asterids</taxon>
        <taxon>campanulids</taxon>
        <taxon>Asterales</taxon>
        <taxon>Asteraceae</taxon>
        <taxon>Carduoideae</taxon>
        <taxon>Cardueae</taxon>
        <taxon>Centaureinae</taxon>
        <taxon>Centaurea</taxon>
    </lineage>
</organism>
<evidence type="ECO:0000313" key="1">
    <source>
        <dbReference type="EMBL" id="KAJ9553414.1"/>
    </source>
</evidence>
<gene>
    <name evidence="1" type="ORF">OSB04_017459</name>
</gene>
<proteinExistence type="predicted"/>
<name>A0AA38WKR0_9ASTR</name>
<dbReference type="EMBL" id="JARYMX010000004">
    <property type="protein sequence ID" value="KAJ9553414.1"/>
    <property type="molecule type" value="Genomic_DNA"/>
</dbReference>
<dbReference type="AlphaFoldDB" id="A0AA38WKR0"/>
<keyword evidence="2" id="KW-1185">Reference proteome</keyword>